<dbReference type="RefSeq" id="XP_060415691.1">
    <property type="nucleotide sequence ID" value="XM_060550862.1"/>
</dbReference>
<reference evidence="1" key="1">
    <citation type="submission" date="2021-06" db="EMBL/GenBank/DDBJ databases">
        <title>Comparative genomics, transcriptomics and evolutionary studies reveal genomic signatures of adaptation to plant cell wall in hemibiotrophic fungi.</title>
        <authorList>
            <consortium name="DOE Joint Genome Institute"/>
            <person name="Baroncelli R."/>
            <person name="Diaz J.F."/>
            <person name="Benocci T."/>
            <person name="Peng M."/>
            <person name="Battaglia E."/>
            <person name="Haridas S."/>
            <person name="Andreopoulos W."/>
            <person name="Labutti K."/>
            <person name="Pangilinan J."/>
            <person name="Floch G.L."/>
            <person name="Makela M.R."/>
            <person name="Henrissat B."/>
            <person name="Grigoriev I.V."/>
            <person name="Crouch J.A."/>
            <person name="De Vries R.P."/>
            <person name="Sukno S.A."/>
            <person name="Thon M.R."/>
        </authorList>
    </citation>
    <scope>NUCLEOTIDE SEQUENCE</scope>
    <source>
        <strain evidence="1">CBS 125086</strain>
    </source>
</reference>
<dbReference type="AlphaFoldDB" id="A0AAD8V681"/>
<evidence type="ECO:0000313" key="1">
    <source>
        <dbReference type="EMBL" id="KAK1594529.1"/>
    </source>
</evidence>
<proteinExistence type="predicted"/>
<keyword evidence="2" id="KW-1185">Reference proteome</keyword>
<evidence type="ECO:0000313" key="2">
    <source>
        <dbReference type="Proteomes" id="UP001230504"/>
    </source>
</evidence>
<dbReference type="Proteomes" id="UP001230504">
    <property type="component" value="Unassembled WGS sequence"/>
</dbReference>
<name>A0AAD8V681_9PEZI</name>
<organism evidence="1 2">
    <name type="scientific">Colletotrichum navitas</name>
    <dbReference type="NCBI Taxonomy" id="681940"/>
    <lineage>
        <taxon>Eukaryota</taxon>
        <taxon>Fungi</taxon>
        <taxon>Dikarya</taxon>
        <taxon>Ascomycota</taxon>
        <taxon>Pezizomycotina</taxon>
        <taxon>Sordariomycetes</taxon>
        <taxon>Hypocreomycetidae</taxon>
        <taxon>Glomerellales</taxon>
        <taxon>Glomerellaceae</taxon>
        <taxon>Colletotrichum</taxon>
        <taxon>Colletotrichum graminicola species complex</taxon>
    </lineage>
</organism>
<dbReference type="EMBL" id="JAHLJV010000019">
    <property type="protein sequence ID" value="KAK1594529.1"/>
    <property type="molecule type" value="Genomic_DNA"/>
</dbReference>
<protein>
    <submittedName>
        <fullName evidence="1">Uncharacterized protein</fullName>
    </submittedName>
</protein>
<dbReference type="GeneID" id="85435102"/>
<gene>
    <name evidence="1" type="ORF">LY79DRAFT_131509</name>
</gene>
<sequence length="158" mass="18112">MTLRRSVSTPPQPRLEIDLAKVLTFPSIHVPLGLPFLNPDTKIVRHLIIPRTLHCEMHHLQNRFAHPNVVARGSDPIPPSVPYNIPLRIPIFSRKKRPRPVVPHYTKSIHPHPASSWPAPRNTTQVLSDVRPRTVWDGLIAILRKCRQFAHTHTHTLE</sequence>
<comment type="caution">
    <text evidence="1">The sequence shown here is derived from an EMBL/GenBank/DDBJ whole genome shotgun (WGS) entry which is preliminary data.</text>
</comment>
<accession>A0AAD8V681</accession>